<gene>
    <name evidence="6" type="ORF">I3X05_05515</name>
</gene>
<dbReference type="Proteomes" id="UP000594435">
    <property type="component" value="Chromosome 1"/>
</dbReference>
<comment type="cofactor">
    <cofactor evidence="1">
        <name>FMN</name>
        <dbReference type="ChEBI" id="CHEBI:58210"/>
    </cofactor>
</comment>
<dbReference type="RefSeq" id="WP_193277787.1">
    <property type="nucleotide sequence ID" value="NZ_CP065217.1"/>
</dbReference>
<dbReference type="InterPro" id="IPR002563">
    <property type="entry name" value="Flavin_Rdtase-like_dom"/>
</dbReference>
<reference evidence="6 7" key="1">
    <citation type="submission" date="2020-11" db="EMBL/GenBank/DDBJ databases">
        <title>Complete and Circularized Genome Assembly of a human isolate of Vibrio navarrensis biotype pommerensis with MiSeq and MinION Sequence Data.</title>
        <authorList>
            <person name="Schwartz K."/>
            <person name="Borowiak M."/>
            <person name="Deneke C."/>
            <person name="Balau V."/>
            <person name="Metelmann C."/>
            <person name="Strauch E."/>
        </authorList>
    </citation>
    <scope>NUCLEOTIDE SEQUENCE [LARGE SCALE GENOMIC DNA]</scope>
    <source>
        <strain evidence="6 7">20-VB00237</strain>
    </source>
</reference>
<dbReference type="GO" id="GO:0016646">
    <property type="term" value="F:oxidoreductase activity, acting on the CH-NH group of donors, NAD or NADP as acceptor"/>
    <property type="evidence" value="ECO:0007669"/>
    <property type="project" value="UniProtKB-ARBA"/>
</dbReference>
<evidence type="ECO:0000256" key="2">
    <source>
        <dbReference type="ARBA" id="ARBA00022630"/>
    </source>
</evidence>
<organism evidence="6 7">
    <name type="scientific">Vibrio navarrensis</name>
    <dbReference type="NCBI Taxonomy" id="29495"/>
    <lineage>
        <taxon>Bacteria</taxon>
        <taxon>Pseudomonadati</taxon>
        <taxon>Pseudomonadota</taxon>
        <taxon>Gammaproteobacteria</taxon>
        <taxon>Vibrionales</taxon>
        <taxon>Vibrionaceae</taxon>
        <taxon>Vibrio</taxon>
    </lineage>
</organism>
<feature type="domain" description="Flavin reductase like" evidence="5">
    <location>
        <begin position="31"/>
        <end position="164"/>
    </location>
</feature>
<sequence length="232" mass="25788">MMLNQHDIKSMDQLSRVKLINSVVGYKSANLIGTVDAEGNENLSIVSSVIHLGSSPALIGFISRPHSVERHTLENIISSGYYTINAVSADIALQAHQTSARYEKNQSEFDMVGLCAQYDPDFPAPFVQQSRLKMGMRLVERITIAANQTELVIGEIDRLWLAQKAMMPDGYVDIESLDLVTISGLDSYHSTQRLHRLSYAKPDKVVYPLTLEGEPSSWQAIEQHKAQKGSLD</sequence>
<dbReference type="Gene3D" id="2.30.110.10">
    <property type="entry name" value="Electron Transport, Fmn-binding Protein, Chain A"/>
    <property type="match status" value="1"/>
</dbReference>
<proteinExistence type="inferred from homology"/>
<keyword evidence="2" id="KW-0285">Flavoprotein</keyword>
<dbReference type="EMBL" id="CP065217">
    <property type="protein sequence ID" value="QPL54593.1"/>
    <property type="molecule type" value="Genomic_DNA"/>
</dbReference>
<keyword evidence="3" id="KW-0288">FMN</keyword>
<evidence type="ECO:0000256" key="3">
    <source>
        <dbReference type="ARBA" id="ARBA00022643"/>
    </source>
</evidence>
<dbReference type="InterPro" id="IPR012349">
    <property type="entry name" value="Split_barrel_FMN-bd"/>
</dbReference>
<dbReference type="GO" id="GO:0010181">
    <property type="term" value="F:FMN binding"/>
    <property type="evidence" value="ECO:0007669"/>
    <property type="project" value="InterPro"/>
</dbReference>
<evidence type="ECO:0000256" key="1">
    <source>
        <dbReference type="ARBA" id="ARBA00001917"/>
    </source>
</evidence>
<dbReference type="PANTHER" id="PTHR33798:SF5">
    <property type="entry name" value="FLAVIN REDUCTASE LIKE DOMAIN-CONTAINING PROTEIN"/>
    <property type="match status" value="1"/>
</dbReference>
<comment type="similarity">
    <text evidence="4">Belongs to the flavoredoxin family.</text>
</comment>
<evidence type="ECO:0000313" key="7">
    <source>
        <dbReference type="Proteomes" id="UP000594435"/>
    </source>
</evidence>
<evidence type="ECO:0000256" key="4">
    <source>
        <dbReference type="ARBA" id="ARBA00038054"/>
    </source>
</evidence>
<dbReference type="Pfam" id="PF01613">
    <property type="entry name" value="Flavin_Reduct"/>
    <property type="match status" value="1"/>
</dbReference>
<accession>A0AAJ4LV83</accession>
<evidence type="ECO:0000313" key="6">
    <source>
        <dbReference type="EMBL" id="QPL54593.1"/>
    </source>
</evidence>
<dbReference type="SUPFAM" id="SSF50475">
    <property type="entry name" value="FMN-binding split barrel"/>
    <property type="match status" value="1"/>
</dbReference>
<dbReference type="PANTHER" id="PTHR33798">
    <property type="entry name" value="FLAVOPROTEIN OXYGENASE"/>
    <property type="match status" value="1"/>
</dbReference>
<protein>
    <submittedName>
        <fullName evidence="6">Flavin reductase</fullName>
    </submittedName>
</protein>
<evidence type="ECO:0000259" key="5">
    <source>
        <dbReference type="Pfam" id="PF01613"/>
    </source>
</evidence>
<name>A0AAJ4LV83_9VIBR</name>
<dbReference type="AlphaFoldDB" id="A0AAJ4LV83"/>